<dbReference type="GO" id="GO:0009507">
    <property type="term" value="C:chloroplast"/>
    <property type="evidence" value="ECO:0007669"/>
    <property type="project" value="UniProtKB-SubCell"/>
</dbReference>
<dbReference type="InterPro" id="IPR036965">
    <property type="entry name" value="Terpene_synth_N_sf"/>
</dbReference>
<gene>
    <name evidence="11" type="ORF">BUALT_Bualt03G0159800</name>
</gene>
<dbReference type="Pfam" id="PF03936">
    <property type="entry name" value="Terpene_synth_C"/>
    <property type="match status" value="1"/>
</dbReference>
<evidence type="ECO:0000256" key="7">
    <source>
        <dbReference type="ARBA" id="ARBA00022842"/>
    </source>
</evidence>
<dbReference type="InterPro" id="IPR008949">
    <property type="entry name" value="Isoprenoid_synthase_dom_sf"/>
</dbReference>
<sequence length="803" mass="91702">MSLLQFLSSNSNSIFFIPHHNNYTSHHFNLSHASVSLDTGVSTVISAKSASSTCFEESKERIATLIHKAELSVSTYDTAWVAMVPSPHSIKEPCFPDSVNWLLENQCHDGSWARPHHHPLLKKDVLSSTLACILALRKWGVGEEHINRGVHFIESNFASATDSCQISPMGFDIIFPSMLEYARDLFLSLNLETTTLNDLIHKRDVEIKRCYQGHSAERETYLAYIAEGMGKLQNWESVMKYQRKNGSLFNSPSTTAAAFIGLQNTGCLNYLNSALKKFGNAVPAVYPLDVYAQLCAVDNLERLGISRYFRKEIQSMLDDTYRYWLQGDEEIFMDASTCALAFRILRMNGYDVTSDWIAKILQEVCLPSSFLEKMIDIHTALDLYRASEFVLCPDESDLEKQSARLKHLLEQQLSGGLMHSSQLGRNISQEVNRVIQYPFYATMERIENRRNIEHYNFDNTKILKTSYCSPNFGNKDFCFLSVSDFNKCQTMHQEELKELERWVVDNRLDELKFARSKSAYCYFSAAATSFSPELSDARMSWAKNGVLTTVVDDFFDVGGSIEELKTLIQLIETWAVEVSTECASHNVQIIFSAIKGTICEIVDKAVVRQERCVRNHITNIWLDLLNSMMKETEWVRDNYLPTMDEYTNNAYVSFALGPIVLPALYLIGPKLSEEVVNHPEFHDLFKLMSTCGRLLNDIRTWEREMKDGKLNAIPLYTINSGGSITKEDVVEELKRLIESRRRELLRLVLDGKKSVIPRPCKDLFWHMTTVVHLFYSKDDGFTSHDLLKVVNSIINEPIVLNEL</sequence>
<proteinExistence type="inferred from homology"/>
<comment type="caution">
    <text evidence="11">The sequence shown here is derived from an EMBL/GenBank/DDBJ whole genome shotgun (WGS) entry which is preliminary data.</text>
</comment>
<evidence type="ECO:0000259" key="10">
    <source>
        <dbReference type="Pfam" id="PF03936"/>
    </source>
</evidence>
<keyword evidence="6" id="KW-0479">Metal-binding</keyword>
<dbReference type="EMBL" id="WHWC01000003">
    <property type="protein sequence ID" value="KAG8386548.1"/>
    <property type="molecule type" value="Genomic_DNA"/>
</dbReference>
<comment type="subcellular location">
    <subcellularLocation>
        <location evidence="2">Plastid</location>
        <location evidence="2">Chloroplast</location>
    </subcellularLocation>
</comment>
<dbReference type="SUPFAM" id="SSF48576">
    <property type="entry name" value="Terpenoid synthases"/>
    <property type="match status" value="1"/>
</dbReference>
<dbReference type="InterPro" id="IPR044814">
    <property type="entry name" value="Terpene_cyclase_plant_C1"/>
</dbReference>
<dbReference type="Gene3D" id="1.50.10.130">
    <property type="entry name" value="Terpene synthase, N-terminal domain"/>
    <property type="match status" value="1"/>
</dbReference>
<evidence type="ECO:0000256" key="6">
    <source>
        <dbReference type="ARBA" id="ARBA00022723"/>
    </source>
</evidence>
<dbReference type="InterPro" id="IPR001906">
    <property type="entry name" value="Terpene_synth_N"/>
</dbReference>
<dbReference type="PANTHER" id="PTHR31739:SF3">
    <property type="entry name" value="ENT-KAUR-16-ENE SYNTHASE, CHLOROPLASTIC"/>
    <property type="match status" value="1"/>
</dbReference>
<dbReference type="Proteomes" id="UP000826271">
    <property type="component" value="Unassembled WGS sequence"/>
</dbReference>
<dbReference type="Gene3D" id="1.50.10.160">
    <property type="match status" value="1"/>
</dbReference>
<dbReference type="GO" id="GO:0000287">
    <property type="term" value="F:magnesium ion binding"/>
    <property type="evidence" value="ECO:0007669"/>
    <property type="project" value="InterPro"/>
</dbReference>
<keyword evidence="4" id="KW-0150">Chloroplast</keyword>
<dbReference type="FunFam" id="1.50.10.160:FF:000002">
    <property type="entry name" value="cis-abienol synthase, chloroplastic"/>
    <property type="match status" value="1"/>
</dbReference>
<evidence type="ECO:0000256" key="2">
    <source>
        <dbReference type="ARBA" id="ARBA00004229"/>
    </source>
</evidence>
<dbReference type="FunFam" id="1.50.10.130:FF:000002">
    <property type="entry name" value="Ent-copalyl diphosphate synthase, chloroplastic"/>
    <property type="match status" value="1"/>
</dbReference>
<dbReference type="GO" id="GO:0009686">
    <property type="term" value="P:gibberellin biosynthetic process"/>
    <property type="evidence" value="ECO:0007669"/>
    <property type="project" value="TreeGrafter"/>
</dbReference>
<evidence type="ECO:0000256" key="5">
    <source>
        <dbReference type="ARBA" id="ARBA00022640"/>
    </source>
</evidence>
<dbReference type="CDD" id="cd00684">
    <property type="entry name" value="Terpene_cyclase_plant_C1"/>
    <property type="match status" value="1"/>
</dbReference>
<comment type="cofactor">
    <cofactor evidence="1">
        <name>Mg(2+)</name>
        <dbReference type="ChEBI" id="CHEBI:18420"/>
    </cofactor>
</comment>
<name>A0AAV6XWD8_9LAMI</name>
<dbReference type="SUPFAM" id="SSF48239">
    <property type="entry name" value="Terpenoid cyclases/Protein prenyltransferases"/>
    <property type="match status" value="2"/>
</dbReference>
<protein>
    <recommendedName>
        <fullName evidence="13">Ent-kaurene synthase</fullName>
    </recommendedName>
</protein>
<dbReference type="InterPro" id="IPR008930">
    <property type="entry name" value="Terpenoid_cyclase/PrenylTrfase"/>
</dbReference>
<dbReference type="PANTHER" id="PTHR31739">
    <property type="entry name" value="ENT-COPALYL DIPHOSPHATE SYNTHASE, CHLOROPLASTIC"/>
    <property type="match status" value="1"/>
</dbReference>
<evidence type="ECO:0000256" key="3">
    <source>
        <dbReference type="ARBA" id="ARBA00006333"/>
    </source>
</evidence>
<dbReference type="InterPro" id="IPR005630">
    <property type="entry name" value="Terpene_synthase_metal-bd"/>
</dbReference>
<evidence type="ECO:0000256" key="4">
    <source>
        <dbReference type="ARBA" id="ARBA00022528"/>
    </source>
</evidence>
<organism evidence="11 12">
    <name type="scientific">Buddleja alternifolia</name>
    <dbReference type="NCBI Taxonomy" id="168488"/>
    <lineage>
        <taxon>Eukaryota</taxon>
        <taxon>Viridiplantae</taxon>
        <taxon>Streptophyta</taxon>
        <taxon>Embryophyta</taxon>
        <taxon>Tracheophyta</taxon>
        <taxon>Spermatophyta</taxon>
        <taxon>Magnoliopsida</taxon>
        <taxon>eudicotyledons</taxon>
        <taxon>Gunneridae</taxon>
        <taxon>Pentapetalae</taxon>
        <taxon>asterids</taxon>
        <taxon>lamiids</taxon>
        <taxon>Lamiales</taxon>
        <taxon>Scrophulariaceae</taxon>
        <taxon>Buddlejeae</taxon>
        <taxon>Buddleja</taxon>
    </lineage>
</organism>
<dbReference type="AlphaFoldDB" id="A0AAV6XWD8"/>
<keyword evidence="12" id="KW-1185">Reference proteome</keyword>
<reference evidence="11" key="1">
    <citation type="submission" date="2019-10" db="EMBL/GenBank/DDBJ databases">
        <authorList>
            <person name="Zhang R."/>
            <person name="Pan Y."/>
            <person name="Wang J."/>
            <person name="Ma R."/>
            <person name="Yu S."/>
        </authorList>
    </citation>
    <scope>NUCLEOTIDE SEQUENCE</scope>
    <source>
        <strain evidence="11">LA-IB0</strain>
        <tissue evidence="11">Leaf</tissue>
    </source>
</reference>
<feature type="domain" description="Terpene synthase metal-binding" evidence="10">
    <location>
        <begin position="507"/>
        <end position="742"/>
    </location>
</feature>
<evidence type="ECO:0000313" key="11">
    <source>
        <dbReference type="EMBL" id="KAG8386548.1"/>
    </source>
</evidence>
<dbReference type="Gene3D" id="1.10.600.10">
    <property type="entry name" value="Farnesyl Diphosphate Synthase"/>
    <property type="match status" value="1"/>
</dbReference>
<comment type="similarity">
    <text evidence="3">Belongs to the terpene synthase family.</text>
</comment>
<keyword evidence="7" id="KW-0460">Magnesium</keyword>
<evidence type="ECO:0000256" key="8">
    <source>
        <dbReference type="ARBA" id="ARBA00023239"/>
    </source>
</evidence>
<evidence type="ECO:0008006" key="13">
    <source>
        <dbReference type="Google" id="ProtNLM"/>
    </source>
</evidence>
<dbReference type="InterPro" id="IPR050148">
    <property type="entry name" value="Terpene_synthase-like"/>
</dbReference>
<accession>A0AAV6XWD8</accession>
<keyword evidence="8" id="KW-0456">Lyase</keyword>
<dbReference type="SFLD" id="SFLDG01014">
    <property type="entry name" value="Terpene_Cyclase_Like_1_N-term"/>
    <property type="match status" value="1"/>
</dbReference>
<dbReference type="Pfam" id="PF01397">
    <property type="entry name" value="Terpene_synth"/>
    <property type="match status" value="1"/>
</dbReference>
<evidence type="ECO:0000259" key="9">
    <source>
        <dbReference type="Pfam" id="PF01397"/>
    </source>
</evidence>
<evidence type="ECO:0000313" key="12">
    <source>
        <dbReference type="Proteomes" id="UP000826271"/>
    </source>
</evidence>
<dbReference type="GO" id="GO:0010333">
    <property type="term" value="F:terpene synthase activity"/>
    <property type="evidence" value="ECO:0007669"/>
    <property type="project" value="InterPro"/>
</dbReference>
<dbReference type="FunFam" id="1.10.600.10:FF:000005">
    <property type="entry name" value="Ent-kaur-16-ene synthase, chloroplastic"/>
    <property type="match status" value="1"/>
</dbReference>
<feature type="domain" description="Terpene synthase N-terminal" evidence="9">
    <location>
        <begin position="234"/>
        <end position="429"/>
    </location>
</feature>
<keyword evidence="5" id="KW-0934">Plastid</keyword>
<evidence type="ECO:0000256" key="1">
    <source>
        <dbReference type="ARBA" id="ARBA00001946"/>
    </source>
</evidence>